<keyword evidence="5 10" id="KW-0658">Purine biosynthesis</keyword>
<evidence type="ECO:0000256" key="4">
    <source>
        <dbReference type="ARBA" id="ARBA00022679"/>
    </source>
</evidence>
<dbReference type="GO" id="GO:0003937">
    <property type="term" value="F:IMP cyclohydrolase activity"/>
    <property type="evidence" value="ECO:0007669"/>
    <property type="project" value="UniProtKB-UniRule"/>
</dbReference>
<evidence type="ECO:0000256" key="2">
    <source>
        <dbReference type="ARBA" id="ARBA00004954"/>
    </source>
</evidence>
<evidence type="ECO:0000313" key="12">
    <source>
        <dbReference type="EMBL" id="QHA00120.1"/>
    </source>
</evidence>
<dbReference type="EC" id="2.1.2.3" evidence="10"/>
<dbReference type="Gene3D" id="3.40.140.20">
    <property type="match status" value="2"/>
</dbReference>
<reference evidence="12 13" key="1">
    <citation type="submission" date="2019-12" db="EMBL/GenBank/DDBJ databases">
        <title>Sequence classification of anaerobic respiratory reductive dehalogenases: First we see many, then we see few.</title>
        <authorList>
            <person name="Molenda O."/>
            <person name="Puentes Jacome L.A."/>
            <person name="Cao X."/>
            <person name="Nesbo C.L."/>
            <person name="Tang S."/>
            <person name="Morson N."/>
            <person name="Patron J."/>
            <person name="Lomheim L."/>
            <person name="Wishart D.S."/>
            <person name="Edwards E.A."/>
        </authorList>
    </citation>
    <scope>NUCLEOTIDE SEQUENCE [LARGE SCALE GENOMIC DNA]</scope>
    <source>
        <strain evidence="12 13">12DCA</strain>
    </source>
</reference>
<dbReference type="PANTHER" id="PTHR11692:SF0">
    <property type="entry name" value="BIFUNCTIONAL PURINE BIOSYNTHESIS PROTEIN ATIC"/>
    <property type="match status" value="1"/>
</dbReference>
<evidence type="ECO:0000313" key="13">
    <source>
        <dbReference type="Proteomes" id="UP000430508"/>
    </source>
</evidence>
<dbReference type="EMBL" id="CP046996">
    <property type="protein sequence ID" value="QHA00120.1"/>
    <property type="molecule type" value="Genomic_DNA"/>
</dbReference>
<comment type="catalytic activity">
    <reaction evidence="9 10">
        <text>IMP + H2O = 5-formamido-1-(5-phospho-D-ribosyl)imidazole-4-carboxamide</text>
        <dbReference type="Rhea" id="RHEA:18445"/>
        <dbReference type="ChEBI" id="CHEBI:15377"/>
        <dbReference type="ChEBI" id="CHEBI:58053"/>
        <dbReference type="ChEBI" id="CHEBI:58467"/>
        <dbReference type="EC" id="3.5.4.10"/>
    </reaction>
</comment>
<dbReference type="InterPro" id="IPR002695">
    <property type="entry name" value="PurH-like"/>
</dbReference>
<dbReference type="SMART" id="SM00851">
    <property type="entry name" value="MGS"/>
    <property type="match status" value="1"/>
</dbReference>
<dbReference type="InterPro" id="IPR016193">
    <property type="entry name" value="Cytidine_deaminase-like"/>
</dbReference>
<keyword evidence="4 10" id="KW-0808">Transferase</keyword>
<evidence type="ECO:0000256" key="10">
    <source>
        <dbReference type="HAMAP-Rule" id="MF_00139"/>
    </source>
</evidence>
<feature type="domain" description="MGS-like" evidence="11">
    <location>
        <begin position="1"/>
        <end position="145"/>
    </location>
</feature>
<evidence type="ECO:0000256" key="1">
    <source>
        <dbReference type="ARBA" id="ARBA00004844"/>
    </source>
</evidence>
<dbReference type="InterPro" id="IPR011607">
    <property type="entry name" value="MGS-like_dom"/>
</dbReference>
<keyword evidence="7 10" id="KW-0511">Multifunctional enzyme</keyword>
<evidence type="ECO:0000256" key="3">
    <source>
        <dbReference type="ARBA" id="ARBA00007667"/>
    </source>
</evidence>
<dbReference type="PANTHER" id="PTHR11692">
    <property type="entry name" value="BIFUNCTIONAL PURINE BIOSYNTHESIS PROTEIN PURH"/>
    <property type="match status" value="1"/>
</dbReference>
<dbReference type="SMART" id="SM00798">
    <property type="entry name" value="AICARFT_IMPCHas"/>
    <property type="match status" value="1"/>
</dbReference>
<dbReference type="Pfam" id="PF01808">
    <property type="entry name" value="AICARFT_IMPCHas"/>
    <property type="match status" value="1"/>
</dbReference>
<proteinExistence type="inferred from homology"/>
<evidence type="ECO:0000256" key="5">
    <source>
        <dbReference type="ARBA" id="ARBA00022755"/>
    </source>
</evidence>
<dbReference type="FunFam" id="3.40.140.20:FF:000002">
    <property type="entry name" value="Bifunctional purine biosynthesis protein PurH"/>
    <property type="match status" value="1"/>
</dbReference>
<keyword evidence="6 10" id="KW-0378">Hydrolase</keyword>
<accession>A0A857DFQ9</accession>
<dbReference type="NCBIfam" id="TIGR00355">
    <property type="entry name" value="purH"/>
    <property type="match status" value="1"/>
</dbReference>
<comment type="catalytic activity">
    <reaction evidence="8 10">
        <text>(6R)-10-formyltetrahydrofolate + 5-amino-1-(5-phospho-beta-D-ribosyl)imidazole-4-carboxamide = 5-formamido-1-(5-phospho-D-ribosyl)imidazole-4-carboxamide + (6S)-5,6,7,8-tetrahydrofolate</text>
        <dbReference type="Rhea" id="RHEA:22192"/>
        <dbReference type="ChEBI" id="CHEBI:57453"/>
        <dbReference type="ChEBI" id="CHEBI:58467"/>
        <dbReference type="ChEBI" id="CHEBI:58475"/>
        <dbReference type="ChEBI" id="CHEBI:195366"/>
        <dbReference type="EC" id="2.1.2.3"/>
    </reaction>
</comment>
<comment type="domain">
    <text evidence="10">The IMP cyclohydrolase activity resides in the N-terminal region.</text>
</comment>
<comment type="pathway">
    <text evidence="1 10">Purine metabolism; IMP biosynthesis via de novo pathway; IMP from 5-formamido-1-(5-phospho-D-ribosyl)imidazole-4-carboxamide: step 1/1.</text>
</comment>
<dbReference type="AlphaFoldDB" id="A0A857DFQ9"/>
<dbReference type="FunFam" id="3.40.140.20:FF:000001">
    <property type="entry name" value="Bifunctional purine biosynthesis protein PurH"/>
    <property type="match status" value="1"/>
</dbReference>
<dbReference type="SUPFAM" id="SSF53927">
    <property type="entry name" value="Cytidine deaminase-like"/>
    <property type="match status" value="1"/>
</dbReference>
<evidence type="ECO:0000256" key="8">
    <source>
        <dbReference type="ARBA" id="ARBA00050488"/>
    </source>
</evidence>
<dbReference type="InterPro" id="IPR024051">
    <property type="entry name" value="AICAR_Tfase_dup_dom_sf"/>
</dbReference>
<evidence type="ECO:0000256" key="9">
    <source>
        <dbReference type="ARBA" id="ARBA00050687"/>
    </source>
</evidence>
<sequence length="514" mass="56228">MMAKKAVISVSDKTGIVEFAEGLVAEGFELISTGGTYKTLKEADIPVRYVSEITGFPEILDGRVKTLHPKIHGGILAMDTEKHRAQCAENGIDFIDLVCVNLYPFRETIAKEGVTFEEAIENIDIGGPTMVRSAAKNHNRVTIIVNPENYGRVLESLRENGGIPLALRKELAAEAFAHTAEYDRLIAGYLEGQIDTKASFPQHFRLVAAKVQDLRYGENPGQLAAFYADPEAGKGTLAYGQQLQGKELSYNNWMDMDAAWKIAMEYDKTVCVIIKHTNPCGVALGNSLLEAYQRALEADPVSAYGGIIALNRVVDEATAEAIKEKFYEVVIAPDFSPRAKEILAVKVNLRLLTVGREACGKTRGWKIRTVNGGFLVQDEDEGTTPPVEWEVVTEAKPTEDDLAELEFAWKACKHVKSNAIVISAKRQVIGVGAGQMNRVGSAKIALEQAAEKAQGAYMASDAYLPFPDTVELAHSHGIKAIVHPGGSIRDKEVIETANKLGMIILHTGRRHFEH</sequence>
<evidence type="ECO:0000259" key="11">
    <source>
        <dbReference type="PROSITE" id="PS51855"/>
    </source>
</evidence>
<comment type="similarity">
    <text evidence="3 10">Belongs to the PurH family.</text>
</comment>
<evidence type="ECO:0000256" key="6">
    <source>
        <dbReference type="ARBA" id="ARBA00022801"/>
    </source>
</evidence>
<dbReference type="CDD" id="cd01421">
    <property type="entry name" value="IMPCH"/>
    <property type="match status" value="1"/>
</dbReference>
<dbReference type="Pfam" id="PF02142">
    <property type="entry name" value="MGS"/>
    <property type="match status" value="1"/>
</dbReference>
<dbReference type="SUPFAM" id="SSF52335">
    <property type="entry name" value="Methylglyoxal synthase-like"/>
    <property type="match status" value="1"/>
</dbReference>
<name>A0A857DFQ9_9FIRM</name>
<dbReference type="PIRSF" id="PIRSF000414">
    <property type="entry name" value="AICARFT_IMPCHas"/>
    <property type="match status" value="1"/>
</dbReference>
<dbReference type="Gene3D" id="3.40.50.1380">
    <property type="entry name" value="Methylglyoxal synthase-like domain"/>
    <property type="match status" value="1"/>
</dbReference>
<dbReference type="PROSITE" id="PS51855">
    <property type="entry name" value="MGS"/>
    <property type="match status" value="1"/>
</dbReference>
<dbReference type="Proteomes" id="UP000430508">
    <property type="component" value="Chromosome"/>
</dbReference>
<gene>
    <name evidence="10 12" type="primary">purH</name>
    <name evidence="12" type="ORF">GQ588_05390</name>
</gene>
<dbReference type="InterPro" id="IPR036914">
    <property type="entry name" value="MGS-like_dom_sf"/>
</dbReference>
<dbReference type="EC" id="3.5.4.10" evidence="10"/>
<evidence type="ECO:0000256" key="7">
    <source>
        <dbReference type="ARBA" id="ARBA00023268"/>
    </source>
</evidence>
<dbReference type="GO" id="GO:0006189">
    <property type="term" value="P:'de novo' IMP biosynthetic process"/>
    <property type="evidence" value="ECO:0007669"/>
    <property type="project" value="UniProtKB-UniRule"/>
</dbReference>
<comment type="pathway">
    <text evidence="2 10">Purine metabolism; IMP biosynthesis via de novo pathway; 5-formamido-1-(5-phospho-D-ribosyl)imidazole-4-carboxamide from 5-amino-1-(5-phospho-D-ribosyl)imidazole-4-carboxamide (10-formyl THF route): step 1/1.</text>
</comment>
<dbReference type="UniPathway" id="UPA00074">
    <property type="reaction ID" value="UER00133"/>
</dbReference>
<dbReference type="NCBIfam" id="NF002049">
    <property type="entry name" value="PRK00881.1"/>
    <property type="match status" value="1"/>
</dbReference>
<dbReference type="GO" id="GO:0005829">
    <property type="term" value="C:cytosol"/>
    <property type="evidence" value="ECO:0007669"/>
    <property type="project" value="TreeGrafter"/>
</dbReference>
<protein>
    <recommendedName>
        <fullName evidence="10">Bifunctional purine biosynthesis protein PurH</fullName>
    </recommendedName>
    <domain>
        <recommendedName>
            <fullName evidence="10">Phosphoribosylaminoimidazolecarboxamide formyltransferase</fullName>
            <ecNumber evidence="10">2.1.2.3</ecNumber>
        </recommendedName>
        <alternativeName>
            <fullName evidence="10">AICAR transformylase</fullName>
        </alternativeName>
    </domain>
    <domain>
        <recommendedName>
            <fullName evidence="10">IMP cyclohydrolase</fullName>
            <ecNumber evidence="10">3.5.4.10</ecNumber>
        </recommendedName>
        <alternativeName>
            <fullName evidence="10">ATIC</fullName>
        </alternativeName>
        <alternativeName>
            <fullName evidence="10">IMP synthase</fullName>
        </alternativeName>
        <alternativeName>
            <fullName evidence="10">Inosinicase</fullName>
        </alternativeName>
    </domain>
</protein>
<dbReference type="HAMAP" id="MF_00139">
    <property type="entry name" value="PurH"/>
    <property type="match status" value="1"/>
</dbReference>
<organism evidence="12 13">
    <name type="scientific">Dehalobacter restrictus</name>
    <dbReference type="NCBI Taxonomy" id="55583"/>
    <lineage>
        <taxon>Bacteria</taxon>
        <taxon>Bacillati</taxon>
        <taxon>Bacillota</taxon>
        <taxon>Clostridia</taxon>
        <taxon>Eubacteriales</taxon>
        <taxon>Desulfitobacteriaceae</taxon>
        <taxon>Dehalobacter</taxon>
    </lineage>
</organism>
<dbReference type="GO" id="GO:0004643">
    <property type="term" value="F:phosphoribosylaminoimidazolecarboxamide formyltransferase activity"/>
    <property type="evidence" value="ECO:0007669"/>
    <property type="project" value="UniProtKB-UniRule"/>
</dbReference>
<dbReference type="FunFam" id="3.40.50.1380:FF:000001">
    <property type="entry name" value="Bifunctional purine biosynthesis protein PurH"/>
    <property type="match status" value="1"/>
</dbReference>